<dbReference type="InterPro" id="IPR000898">
    <property type="entry name" value="Indolamine_dOase"/>
</dbReference>
<protein>
    <submittedName>
        <fullName evidence="5">Uncharacterized protein</fullName>
    </submittedName>
</protein>
<keyword evidence="3 4" id="KW-0408">Iron</keyword>
<evidence type="ECO:0000313" key="6">
    <source>
        <dbReference type="Proteomes" id="UP000699462"/>
    </source>
</evidence>
<dbReference type="InterPro" id="IPR037217">
    <property type="entry name" value="Trp/Indoleamine_2_3_dOase-like"/>
</dbReference>
<reference evidence="5 6" key="1">
    <citation type="submission" date="2019-07" db="EMBL/GenBank/DDBJ databases">
        <title>Annotation for the trematode Paragonimus westermani.</title>
        <authorList>
            <person name="Choi Y.-J."/>
        </authorList>
    </citation>
    <scope>NUCLEOTIDE SEQUENCE [LARGE SCALE GENOMIC DNA]</scope>
    <source>
        <strain evidence="5">180907_Pwestermani</strain>
    </source>
</reference>
<dbReference type="GO" id="GO:0019441">
    <property type="term" value="P:L-tryptophan catabolic process to kynurenine"/>
    <property type="evidence" value="ECO:0007669"/>
    <property type="project" value="InterPro"/>
</dbReference>
<proteinExistence type="inferred from homology"/>
<sequence length="76" mass="8456">AHSTKNSNFKLAYNTCVQALRNFRLTHSSLIRRFILEQASTGMAQVNPSGTAGIGGEKLMEFLQRVSDNTAREQIE</sequence>
<dbReference type="Pfam" id="PF01231">
    <property type="entry name" value="IDO"/>
    <property type="match status" value="1"/>
</dbReference>
<name>A0A8T0DNG3_9TREM</name>
<dbReference type="PANTHER" id="PTHR28657:SF5">
    <property type="entry name" value="INDOLEAMINE 2,3-DIOXYGENASE"/>
    <property type="match status" value="1"/>
</dbReference>
<dbReference type="GO" id="GO:0046872">
    <property type="term" value="F:metal ion binding"/>
    <property type="evidence" value="ECO:0007669"/>
    <property type="project" value="UniProtKB-KW"/>
</dbReference>
<evidence type="ECO:0000256" key="2">
    <source>
        <dbReference type="ARBA" id="ARBA00022723"/>
    </source>
</evidence>
<comment type="similarity">
    <text evidence="1">Belongs to the indoleamine 2,3-dioxygenase family.</text>
</comment>
<dbReference type="Proteomes" id="UP000699462">
    <property type="component" value="Unassembled WGS sequence"/>
</dbReference>
<dbReference type="AlphaFoldDB" id="A0A8T0DNG3"/>
<evidence type="ECO:0000256" key="1">
    <source>
        <dbReference type="ARBA" id="ARBA00007119"/>
    </source>
</evidence>
<dbReference type="OrthoDB" id="6262627at2759"/>
<comment type="caution">
    <text evidence="5">The sequence shown here is derived from an EMBL/GenBank/DDBJ whole genome shotgun (WGS) entry which is preliminary data.</text>
</comment>
<keyword evidence="4" id="KW-0349">Heme</keyword>
<dbReference type="GO" id="GO:0016702">
    <property type="term" value="F:oxidoreductase activity, acting on single donors with incorporation of molecular oxygen, incorporation of two atoms of oxygen"/>
    <property type="evidence" value="ECO:0007669"/>
    <property type="project" value="UniProtKB-ARBA"/>
</dbReference>
<dbReference type="PANTHER" id="PTHR28657">
    <property type="entry name" value="INDOLEAMINE 2,3-DIOXYGENASE"/>
    <property type="match status" value="1"/>
</dbReference>
<dbReference type="GO" id="GO:0020037">
    <property type="term" value="F:heme binding"/>
    <property type="evidence" value="ECO:0007669"/>
    <property type="project" value="InterPro"/>
</dbReference>
<accession>A0A8T0DNG3</accession>
<evidence type="ECO:0000256" key="3">
    <source>
        <dbReference type="ARBA" id="ARBA00023004"/>
    </source>
</evidence>
<feature type="binding site" description="proximal binding residue" evidence="4">
    <location>
        <position position="27"/>
    </location>
    <ligand>
        <name>heme b</name>
        <dbReference type="ChEBI" id="CHEBI:60344"/>
    </ligand>
    <ligandPart>
        <name>Fe</name>
        <dbReference type="ChEBI" id="CHEBI:18248"/>
    </ligandPart>
</feature>
<evidence type="ECO:0000256" key="4">
    <source>
        <dbReference type="PIRSR" id="PIRSR600898-1"/>
    </source>
</evidence>
<organism evidence="5 6">
    <name type="scientific">Paragonimus westermani</name>
    <dbReference type="NCBI Taxonomy" id="34504"/>
    <lineage>
        <taxon>Eukaryota</taxon>
        <taxon>Metazoa</taxon>
        <taxon>Spiralia</taxon>
        <taxon>Lophotrochozoa</taxon>
        <taxon>Platyhelminthes</taxon>
        <taxon>Trematoda</taxon>
        <taxon>Digenea</taxon>
        <taxon>Plagiorchiida</taxon>
        <taxon>Troglotremata</taxon>
        <taxon>Troglotrematidae</taxon>
        <taxon>Paragonimus</taxon>
    </lineage>
</organism>
<keyword evidence="6" id="KW-1185">Reference proteome</keyword>
<gene>
    <name evidence="5" type="ORF">P879_04171</name>
</gene>
<dbReference type="SUPFAM" id="SSF140959">
    <property type="entry name" value="Indolic compounds 2,3-dioxygenase-like"/>
    <property type="match status" value="1"/>
</dbReference>
<dbReference type="Gene3D" id="1.20.58.480">
    <property type="match status" value="1"/>
</dbReference>
<keyword evidence="2 4" id="KW-0479">Metal-binding</keyword>
<feature type="non-terminal residue" evidence="5">
    <location>
        <position position="76"/>
    </location>
</feature>
<evidence type="ECO:0000313" key="5">
    <source>
        <dbReference type="EMBL" id="KAF8568866.1"/>
    </source>
</evidence>
<dbReference type="EMBL" id="JTDF01002369">
    <property type="protein sequence ID" value="KAF8568866.1"/>
    <property type="molecule type" value="Genomic_DNA"/>
</dbReference>